<reference evidence="1" key="2">
    <citation type="journal article" date="2015" name="Fish Shellfish Immunol.">
        <title>Early steps in the European eel (Anguilla anguilla)-Vibrio vulnificus interaction in the gills: Role of the RtxA13 toxin.</title>
        <authorList>
            <person name="Callol A."/>
            <person name="Pajuelo D."/>
            <person name="Ebbesson L."/>
            <person name="Teles M."/>
            <person name="MacKenzie S."/>
            <person name="Amaro C."/>
        </authorList>
    </citation>
    <scope>NUCLEOTIDE SEQUENCE</scope>
</reference>
<dbReference type="EMBL" id="GBXM01074717">
    <property type="protein sequence ID" value="JAH33860.1"/>
    <property type="molecule type" value="Transcribed_RNA"/>
</dbReference>
<proteinExistence type="predicted"/>
<dbReference type="AlphaFoldDB" id="A0A0E9RZR5"/>
<evidence type="ECO:0000313" key="1">
    <source>
        <dbReference type="EMBL" id="JAH33860.1"/>
    </source>
</evidence>
<sequence>MNAWCRVLLSPVCSQQTQTLLFLT</sequence>
<reference evidence="1" key="1">
    <citation type="submission" date="2014-11" db="EMBL/GenBank/DDBJ databases">
        <authorList>
            <person name="Amaro Gonzalez C."/>
        </authorList>
    </citation>
    <scope>NUCLEOTIDE SEQUENCE</scope>
</reference>
<accession>A0A0E9RZR5</accession>
<organism evidence="1">
    <name type="scientific">Anguilla anguilla</name>
    <name type="common">European freshwater eel</name>
    <name type="synonym">Muraena anguilla</name>
    <dbReference type="NCBI Taxonomy" id="7936"/>
    <lineage>
        <taxon>Eukaryota</taxon>
        <taxon>Metazoa</taxon>
        <taxon>Chordata</taxon>
        <taxon>Craniata</taxon>
        <taxon>Vertebrata</taxon>
        <taxon>Euteleostomi</taxon>
        <taxon>Actinopterygii</taxon>
        <taxon>Neopterygii</taxon>
        <taxon>Teleostei</taxon>
        <taxon>Anguilliformes</taxon>
        <taxon>Anguillidae</taxon>
        <taxon>Anguilla</taxon>
    </lineage>
</organism>
<name>A0A0E9RZR5_ANGAN</name>
<protein>
    <submittedName>
        <fullName evidence="1">Uncharacterized protein</fullName>
    </submittedName>
</protein>